<dbReference type="OrthoDB" id="328211at2759"/>
<feature type="transmembrane region" description="Helical" evidence="1">
    <location>
        <begin position="49"/>
        <end position="72"/>
    </location>
</feature>
<accession>A0A2C6KY64</accession>
<keyword evidence="3" id="KW-1185">Reference proteome</keyword>
<dbReference type="GeneID" id="94427589"/>
<comment type="caution">
    <text evidence="2">The sequence shown here is derived from an EMBL/GenBank/DDBJ whole genome shotgun (WGS) entry which is preliminary data.</text>
</comment>
<proteinExistence type="predicted"/>
<name>A0A2C6KY64_9APIC</name>
<keyword evidence="1" id="KW-1133">Transmembrane helix</keyword>
<dbReference type="RefSeq" id="XP_067923646.1">
    <property type="nucleotide sequence ID" value="XM_068064378.1"/>
</dbReference>
<keyword evidence="1" id="KW-0812">Transmembrane</keyword>
<keyword evidence="1" id="KW-0472">Membrane</keyword>
<gene>
    <name evidence="2" type="ORF">CSUI_004185</name>
</gene>
<evidence type="ECO:0000313" key="2">
    <source>
        <dbReference type="EMBL" id="PHJ21967.1"/>
    </source>
</evidence>
<dbReference type="EMBL" id="MIGC01001931">
    <property type="protein sequence ID" value="PHJ21967.1"/>
    <property type="molecule type" value="Genomic_DNA"/>
</dbReference>
<organism evidence="2 3">
    <name type="scientific">Cystoisospora suis</name>
    <dbReference type="NCBI Taxonomy" id="483139"/>
    <lineage>
        <taxon>Eukaryota</taxon>
        <taxon>Sar</taxon>
        <taxon>Alveolata</taxon>
        <taxon>Apicomplexa</taxon>
        <taxon>Conoidasida</taxon>
        <taxon>Coccidia</taxon>
        <taxon>Eucoccidiorida</taxon>
        <taxon>Eimeriorina</taxon>
        <taxon>Sarcocystidae</taxon>
        <taxon>Cystoisospora</taxon>
    </lineage>
</organism>
<feature type="transmembrane region" description="Helical" evidence="1">
    <location>
        <begin position="143"/>
        <end position="168"/>
    </location>
</feature>
<dbReference type="AlphaFoldDB" id="A0A2C6KY64"/>
<feature type="transmembrane region" description="Helical" evidence="1">
    <location>
        <begin position="93"/>
        <end position="112"/>
    </location>
</feature>
<protein>
    <submittedName>
        <fullName evidence="2">Membrane protein</fullName>
    </submittedName>
</protein>
<evidence type="ECO:0000256" key="1">
    <source>
        <dbReference type="SAM" id="Phobius"/>
    </source>
</evidence>
<dbReference type="Proteomes" id="UP000221165">
    <property type="component" value="Unassembled WGS sequence"/>
</dbReference>
<sequence length="354" mass="40689">MPRSPDEMPVPACCEDNACYKVCLCCPCRWVQRTSFQWARRRYVWRSTFMYNVLTIVVIVGNALTFALLSIISGRDFFKNYRCGKQAISLINTNFVAMMGVTGIMGLCALMMSRLTNMFSNYSLSDFMSIGKWADRLGCLVKWLPWLVAVSAIGWITINFVNITWILADPKSWCARRWSERGTAAVVNCRRWFRGKVPCMENVERAEDEAANVQSCNDGEFLEQRFFFLFTPKNADQSCSFSDIAICRAFKEKYSAYGQGQEPDWKSKELESCTGPYVDDLGADAFLVSTGENSDLYRYVLMYVIGWCVAVLTLIIFFYYVKQSSNFEAMFYQPPRRGDPILFKVVRPLTPWSR</sequence>
<dbReference type="VEuPathDB" id="ToxoDB:CSUI_004185"/>
<evidence type="ECO:0000313" key="3">
    <source>
        <dbReference type="Proteomes" id="UP000221165"/>
    </source>
</evidence>
<reference evidence="2 3" key="1">
    <citation type="journal article" date="2017" name="Int. J. Parasitol.">
        <title>The genome of the protozoan parasite Cystoisospora suis and a reverse vaccinology approach to identify vaccine candidates.</title>
        <authorList>
            <person name="Palmieri N."/>
            <person name="Shrestha A."/>
            <person name="Ruttkowski B."/>
            <person name="Beck T."/>
            <person name="Vogl C."/>
            <person name="Tomley F."/>
            <person name="Blake D.P."/>
            <person name="Joachim A."/>
        </authorList>
    </citation>
    <scope>NUCLEOTIDE SEQUENCE [LARGE SCALE GENOMIC DNA]</scope>
    <source>
        <strain evidence="2 3">Wien I</strain>
    </source>
</reference>
<feature type="transmembrane region" description="Helical" evidence="1">
    <location>
        <begin position="300"/>
        <end position="321"/>
    </location>
</feature>